<dbReference type="AlphaFoldDB" id="A0A101RLY9"/>
<sequence length="205" mass="22994">MFLRWAHERRLTGNLEISDRPRDEPHCWWSESEHWTHLRRCLHNEALPLDVRVTGALMLLYGMPITRITVLTHADLTGGNTPHLRIGEHPVALPPAVHQLLQRQADHTEPISAVGRITPRPGWLLPGYAAGTHHSAPALARKMRLHCLPARPSRNTALLALAADLPASVLSDTLGISISAALQWTRRAARDWNSYLAARPTEDRY</sequence>
<protein>
    <recommendedName>
        <fullName evidence="3">Tyr recombinase domain-containing protein</fullName>
    </recommendedName>
</protein>
<organism evidence="1 2">
    <name type="scientific">Streptomyces canus</name>
    <dbReference type="NCBI Taxonomy" id="58343"/>
    <lineage>
        <taxon>Bacteria</taxon>
        <taxon>Bacillati</taxon>
        <taxon>Actinomycetota</taxon>
        <taxon>Actinomycetes</taxon>
        <taxon>Kitasatosporales</taxon>
        <taxon>Streptomycetaceae</taxon>
        <taxon>Streptomyces</taxon>
        <taxon>Streptomyces aurantiacus group</taxon>
    </lineage>
</organism>
<evidence type="ECO:0000313" key="1">
    <source>
        <dbReference type="EMBL" id="KUN57940.1"/>
    </source>
</evidence>
<accession>A0A101RLY9</accession>
<proteinExistence type="predicted"/>
<evidence type="ECO:0000313" key="2">
    <source>
        <dbReference type="Proteomes" id="UP000053669"/>
    </source>
</evidence>
<name>A0A101RLY9_9ACTN</name>
<gene>
    <name evidence="1" type="ORF">AQJ46_45365</name>
</gene>
<dbReference type="Proteomes" id="UP000053669">
    <property type="component" value="Unassembled WGS sequence"/>
</dbReference>
<dbReference type="STRING" id="58343.AQJ46_45365"/>
<comment type="caution">
    <text evidence="1">The sequence shown here is derived from an EMBL/GenBank/DDBJ whole genome shotgun (WGS) entry which is preliminary data.</text>
</comment>
<dbReference type="EMBL" id="LMWU01000066">
    <property type="protein sequence ID" value="KUN57940.1"/>
    <property type="molecule type" value="Genomic_DNA"/>
</dbReference>
<evidence type="ECO:0008006" key="3">
    <source>
        <dbReference type="Google" id="ProtNLM"/>
    </source>
</evidence>
<reference evidence="1 2" key="1">
    <citation type="submission" date="2015-10" db="EMBL/GenBank/DDBJ databases">
        <title>Draft genome sequence of Streptomyces canus DSM 40017, type strain for the species Streptomyces canus.</title>
        <authorList>
            <person name="Ruckert C."/>
            <person name="Winkler A."/>
            <person name="Kalinowski J."/>
            <person name="Kampfer P."/>
            <person name="Glaeser S."/>
        </authorList>
    </citation>
    <scope>NUCLEOTIDE SEQUENCE [LARGE SCALE GENOMIC DNA]</scope>
    <source>
        <strain evidence="1 2">DSM 40017</strain>
    </source>
</reference>